<reference evidence="2 3" key="1">
    <citation type="submission" date="2019-08" db="EMBL/GenBank/DDBJ databases">
        <title>Complete genome sequence of Candidatus Uab amorphum.</title>
        <authorList>
            <person name="Shiratori T."/>
            <person name="Suzuki S."/>
            <person name="Kakizawa Y."/>
            <person name="Ishida K."/>
        </authorList>
    </citation>
    <scope>NUCLEOTIDE SEQUENCE [LARGE SCALE GENOMIC DNA]</scope>
    <source>
        <strain evidence="2 3">SRT547</strain>
    </source>
</reference>
<dbReference type="Proteomes" id="UP000326354">
    <property type="component" value="Chromosome"/>
</dbReference>
<dbReference type="InterPro" id="IPR022028">
    <property type="entry name" value="DUF3604"/>
</dbReference>
<dbReference type="NCBIfam" id="NF038032">
    <property type="entry name" value="CehA_McbA_metalo"/>
    <property type="match status" value="1"/>
</dbReference>
<sequence length="479" mass="55068">MFKSALCLMLVLSVTLFADEANVSVKQEMQQIIQSLDNGSRAQTLSNDQYVVALFQQILGKNPTMYEVRSIELLMKGDHCDDKCFVRISRSQLLALLLSKKEGSLSYASLEKNMRLIRGLNLDVAPLWQPRAEEQELEAAEQRKSFPVQIHNEEYNVYFGNLHGHTSFSDGEGTPDEAYTMARDEAKLDFFSISDHSEILTLWPWDNKWQKIKDTAAKYNEDGKFVALHGFEWSSPILGHITVTHANDITSCVEEIRVKDMCKWISKHPELIARFNHPGRDHLGLEFDHFKLRSYAVEQMVGLEMFSKSKGITKYFFNKGYSGETNYMDEANKKGWRLGVLGGQDNHDKDWGMRNDFLVAVWAKELTREGILDAYRARRTYATEDRNLILNFRMNNAQMGSTLRSGVKDLEISLSDQDRENFKRVDVYRMGEIIKTYEVKNSAPKLKLQVEAQPTEYYYVLATQEDGDLALSSPIWITE</sequence>
<dbReference type="InterPro" id="IPR016195">
    <property type="entry name" value="Pol/histidinol_Pase-like"/>
</dbReference>
<organism evidence="2 3">
    <name type="scientific">Uabimicrobium amorphum</name>
    <dbReference type="NCBI Taxonomy" id="2596890"/>
    <lineage>
        <taxon>Bacteria</taxon>
        <taxon>Pseudomonadati</taxon>
        <taxon>Planctomycetota</taxon>
        <taxon>Candidatus Uabimicrobiia</taxon>
        <taxon>Candidatus Uabimicrobiales</taxon>
        <taxon>Candidatus Uabimicrobiaceae</taxon>
        <taxon>Candidatus Uabimicrobium</taxon>
    </lineage>
</organism>
<dbReference type="Gene3D" id="3.20.20.140">
    <property type="entry name" value="Metal-dependent hydrolases"/>
    <property type="match status" value="1"/>
</dbReference>
<proteinExistence type="predicted"/>
<dbReference type="SUPFAM" id="SSF89550">
    <property type="entry name" value="PHP domain-like"/>
    <property type="match status" value="1"/>
</dbReference>
<dbReference type="KEGG" id="uam:UABAM_06706"/>
<evidence type="ECO:0008006" key="4">
    <source>
        <dbReference type="Google" id="ProtNLM"/>
    </source>
</evidence>
<dbReference type="RefSeq" id="WP_152021903.1">
    <property type="nucleotide sequence ID" value="NZ_AP019860.1"/>
</dbReference>
<accession>A0A5S9IXE5</accession>
<evidence type="ECO:0000313" key="3">
    <source>
        <dbReference type="Proteomes" id="UP000326354"/>
    </source>
</evidence>
<keyword evidence="1" id="KW-0732">Signal</keyword>
<gene>
    <name evidence="2" type="ORF">UABAM_06706</name>
</gene>
<name>A0A5S9IXE5_UABAM</name>
<dbReference type="AlphaFoldDB" id="A0A5S9IXE5"/>
<dbReference type="Pfam" id="PF12228">
    <property type="entry name" value="DUF3604"/>
    <property type="match status" value="1"/>
</dbReference>
<keyword evidence="3" id="KW-1185">Reference proteome</keyword>
<evidence type="ECO:0000313" key="2">
    <source>
        <dbReference type="EMBL" id="BBM88285.1"/>
    </source>
</evidence>
<feature type="signal peptide" evidence="1">
    <location>
        <begin position="1"/>
        <end position="18"/>
    </location>
</feature>
<protein>
    <recommendedName>
        <fullName evidence="4">Polymerase/histidinol phosphatase N-terminal domain-containing protein</fullName>
    </recommendedName>
</protein>
<dbReference type="EMBL" id="AP019860">
    <property type="protein sequence ID" value="BBM88285.1"/>
    <property type="molecule type" value="Genomic_DNA"/>
</dbReference>
<dbReference type="OrthoDB" id="543560at2"/>
<feature type="chain" id="PRO_5024870371" description="Polymerase/histidinol phosphatase N-terminal domain-containing protein" evidence="1">
    <location>
        <begin position="19"/>
        <end position="479"/>
    </location>
</feature>
<evidence type="ECO:0000256" key="1">
    <source>
        <dbReference type="SAM" id="SignalP"/>
    </source>
</evidence>